<comment type="subcellular location">
    <subcellularLocation>
        <location evidence="1">Cell membrane</location>
        <topology evidence="1">Multi-pass membrane protein</topology>
    </subcellularLocation>
</comment>
<organism evidence="10 11">
    <name type="scientific">Cohnella thailandensis</name>
    <dbReference type="NCBI Taxonomy" id="557557"/>
    <lineage>
        <taxon>Bacteria</taxon>
        <taxon>Bacillati</taxon>
        <taxon>Bacillota</taxon>
        <taxon>Bacilli</taxon>
        <taxon>Bacillales</taxon>
        <taxon>Paenibacillaceae</taxon>
        <taxon>Cohnella</taxon>
    </lineage>
</organism>
<evidence type="ECO:0000259" key="9">
    <source>
        <dbReference type="PROSITE" id="PS50850"/>
    </source>
</evidence>
<protein>
    <submittedName>
        <fullName evidence="10">MFS transporter</fullName>
    </submittedName>
</protein>
<feature type="transmembrane region" description="Helical" evidence="8">
    <location>
        <begin position="449"/>
        <end position="470"/>
    </location>
</feature>
<feature type="transmembrane region" description="Helical" evidence="8">
    <location>
        <begin position="84"/>
        <end position="108"/>
    </location>
</feature>
<feature type="transmembrane region" description="Helical" evidence="8">
    <location>
        <begin position="308"/>
        <end position="329"/>
    </location>
</feature>
<dbReference type="NCBIfam" id="TIGR00711">
    <property type="entry name" value="efflux_EmrB"/>
    <property type="match status" value="1"/>
</dbReference>
<feature type="domain" description="Major facilitator superfamily (MFS) profile" evidence="9">
    <location>
        <begin position="16"/>
        <end position="476"/>
    </location>
</feature>
<feature type="transmembrane region" description="Helical" evidence="8">
    <location>
        <begin position="229"/>
        <end position="252"/>
    </location>
</feature>
<accession>A0A841ST01</accession>
<evidence type="ECO:0000256" key="2">
    <source>
        <dbReference type="ARBA" id="ARBA00008537"/>
    </source>
</evidence>
<dbReference type="PANTHER" id="PTHR42718">
    <property type="entry name" value="MAJOR FACILITATOR SUPERFAMILY MULTIDRUG TRANSPORTER MFSC"/>
    <property type="match status" value="1"/>
</dbReference>
<keyword evidence="7 8" id="KW-0472">Membrane</keyword>
<feature type="transmembrane region" description="Helical" evidence="8">
    <location>
        <begin position="15"/>
        <end position="38"/>
    </location>
</feature>
<proteinExistence type="inferred from homology"/>
<dbReference type="GO" id="GO:0005886">
    <property type="term" value="C:plasma membrane"/>
    <property type="evidence" value="ECO:0007669"/>
    <property type="project" value="UniProtKB-SubCell"/>
</dbReference>
<dbReference type="InterPro" id="IPR020846">
    <property type="entry name" value="MFS_dom"/>
</dbReference>
<dbReference type="CDD" id="cd17321">
    <property type="entry name" value="MFS_MMR_MDR_like"/>
    <property type="match status" value="1"/>
</dbReference>
<dbReference type="PROSITE" id="PS50850">
    <property type="entry name" value="MFS"/>
    <property type="match status" value="1"/>
</dbReference>
<dbReference type="Pfam" id="PF07690">
    <property type="entry name" value="MFS_1"/>
    <property type="match status" value="1"/>
</dbReference>
<dbReference type="RefSeq" id="WP_185118404.1">
    <property type="nucleotide sequence ID" value="NZ_JACJVQ010000003.1"/>
</dbReference>
<evidence type="ECO:0000256" key="5">
    <source>
        <dbReference type="ARBA" id="ARBA00022692"/>
    </source>
</evidence>
<dbReference type="PANTHER" id="PTHR42718:SF9">
    <property type="entry name" value="MAJOR FACILITATOR SUPERFAMILY MULTIDRUG TRANSPORTER MFSC"/>
    <property type="match status" value="1"/>
</dbReference>
<dbReference type="InterPro" id="IPR011701">
    <property type="entry name" value="MFS"/>
</dbReference>
<keyword evidence="4" id="KW-1003">Cell membrane</keyword>
<keyword evidence="6 8" id="KW-1133">Transmembrane helix</keyword>
<evidence type="ECO:0000313" key="11">
    <source>
        <dbReference type="Proteomes" id="UP000535838"/>
    </source>
</evidence>
<feature type="transmembrane region" description="Helical" evidence="8">
    <location>
        <begin position="273"/>
        <end position="296"/>
    </location>
</feature>
<feature type="transmembrane region" description="Helical" evidence="8">
    <location>
        <begin position="144"/>
        <end position="165"/>
    </location>
</feature>
<evidence type="ECO:0000256" key="7">
    <source>
        <dbReference type="ARBA" id="ARBA00023136"/>
    </source>
</evidence>
<dbReference type="Proteomes" id="UP000535838">
    <property type="component" value="Unassembled WGS sequence"/>
</dbReference>
<gene>
    <name evidence="10" type="ORF">H7B67_03475</name>
</gene>
<dbReference type="EMBL" id="JACJVQ010000003">
    <property type="protein sequence ID" value="MBB6633175.1"/>
    <property type="molecule type" value="Genomic_DNA"/>
</dbReference>
<dbReference type="GO" id="GO:0022857">
    <property type="term" value="F:transmembrane transporter activity"/>
    <property type="evidence" value="ECO:0007669"/>
    <property type="project" value="InterPro"/>
</dbReference>
<evidence type="ECO:0000256" key="4">
    <source>
        <dbReference type="ARBA" id="ARBA00022475"/>
    </source>
</evidence>
<reference evidence="10 11" key="1">
    <citation type="submission" date="2020-08" db="EMBL/GenBank/DDBJ databases">
        <title>Cohnella phylogeny.</title>
        <authorList>
            <person name="Dunlap C."/>
        </authorList>
    </citation>
    <scope>NUCLEOTIDE SEQUENCE [LARGE SCALE GENOMIC DNA]</scope>
    <source>
        <strain evidence="10 11">DSM 25241</strain>
    </source>
</reference>
<evidence type="ECO:0000313" key="10">
    <source>
        <dbReference type="EMBL" id="MBB6633175.1"/>
    </source>
</evidence>
<comment type="caution">
    <text evidence="10">The sequence shown here is derived from an EMBL/GenBank/DDBJ whole genome shotgun (WGS) entry which is preliminary data.</text>
</comment>
<evidence type="ECO:0000256" key="6">
    <source>
        <dbReference type="ARBA" id="ARBA00022989"/>
    </source>
</evidence>
<dbReference type="SUPFAM" id="SSF103473">
    <property type="entry name" value="MFS general substrate transporter"/>
    <property type="match status" value="1"/>
</dbReference>
<dbReference type="AlphaFoldDB" id="A0A841ST01"/>
<keyword evidence="11" id="KW-1185">Reference proteome</keyword>
<feature type="transmembrane region" description="Helical" evidence="8">
    <location>
        <begin position="58"/>
        <end position="77"/>
    </location>
</feature>
<name>A0A841ST01_9BACL</name>
<feature type="transmembrane region" description="Helical" evidence="8">
    <location>
        <begin position="363"/>
        <end position="390"/>
    </location>
</feature>
<keyword evidence="5 8" id="KW-0812">Transmembrane</keyword>
<feature type="transmembrane region" description="Helical" evidence="8">
    <location>
        <begin position="171"/>
        <end position="190"/>
    </location>
</feature>
<evidence type="ECO:0000256" key="3">
    <source>
        <dbReference type="ARBA" id="ARBA00022448"/>
    </source>
</evidence>
<dbReference type="Gene3D" id="1.20.1250.20">
    <property type="entry name" value="MFS general substrate transporter like domains"/>
    <property type="match status" value="1"/>
</dbReference>
<evidence type="ECO:0000256" key="8">
    <source>
        <dbReference type="SAM" id="Phobius"/>
    </source>
</evidence>
<dbReference type="InterPro" id="IPR004638">
    <property type="entry name" value="EmrB-like"/>
</dbReference>
<feature type="transmembrane region" description="Helical" evidence="8">
    <location>
        <begin position="114"/>
        <end position="132"/>
    </location>
</feature>
<feature type="transmembrane region" description="Helical" evidence="8">
    <location>
        <begin position="336"/>
        <end position="357"/>
    </location>
</feature>
<sequence>MKASFSHSAAGRPGLTLLLIVFGVFLVNLDGTIVNVALPDIQASFGVGLRDLQWITDAYLLTFGCLQLAAGTIGDSIGHRRMFIWGVIGFTLFSFACAVSGEIGWLLAARALQGMFGAILIPVSLAMIRSLYEDPGRRAKAIGLWAGVGGVALAAGPVLGGWLVEAYGWESIFWINLPIGAVIAVALLATKSGDRPPAQRRRLDIGGQLGFVAFIAFLAYGLIEGNARGWDSALIIGAFAASAVSLIAFIVWELRAREPMFPLRLFRNPVMTAAALVNFLGFFGLYAAIFLLTLFWQQAEGLSPIQTGVRFLSLTVSIMVFSYLGSAWAPKFAPRLAIPLGSFVIAAALGGLMLLHADDSYVSYAWALALLGFGVSIVGTSATVAVMGAVTPERAGAASGIVSTSRQTSAIFGVALAGAILASHIDASVPGLSIEDSRLLFEEGMHRTLAVSAAASAAGGAIIALLLQLVARRKKAAATEDASLSGADPMTRPSAPN</sequence>
<feature type="transmembrane region" description="Helical" evidence="8">
    <location>
        <begin position="410"/>
        <end position="429"/>
    </location>
</feature>
<keyword evidence="3" id="KW-0813">Transport</keyword>
<dbReference type="Gene3D" id="1.20.1720.10">
    <property type="entry name" value="Multidrug resistance protein D"/>
    <property type="match status" value="1"/>
</dbReference>
<evidence type="ECO:0000256" key="1">
    <source>
        <dbReference type="ARBA" id="ARBA00004651"/>
    </source>
</evidence>
<feature type="transmembrane region" description="Helical" evidence="8">
    <location>
        <begin position="202"/>
        <end position="223"/>
    </location>
</feature>
<dbReference type="InterPro" id="IPR036259">
    <property type="entry name" value="MFS_trans_sf"/>
</dbReference>
<comment type="similarity">
    <text evidence="2">Belongs to the major facilitator superfamily. EmrB family.</text>
</comment>